<keyword evidence="12" id="KW-0564">Palmitate</keyword>
<evidence type="ECO:0000256" key="10">
    <source>
        <dbReference type="ARBA" id="ARBA00023114"/>
    </source>
</evidence>
<dbReference type="InterPro" id="IPR049712">
    <property type="entry name" value="Poly_export"/>
</dbReference>
<evidence type="ECO:0000313" key="17">
    <source>
        <dbReference type="EMBL" id="BBL35810.1"/>
    </source>
</evidence>
<evidence type="ECO:0000256" key="9">
    <source>
        <dbReference type="ARBA" id="ARBA00023065"/>
    </source>
</evidence>
<feature type="domain" description="SLBB" evidence="16">
    <location>
        <begin position="165"/>
        <end position="243"/>
    </location>
</feature>
<comment type="subcellular location">
    <subcellularLocation>
        <location evidence="1">Cell outer membrane</location>
        <topology evidence="1">Multi-pass membrane protein</topology>
    </subcellularLocation>
</comment>
<evidence type="ECO:0000256" key="11">
    <source>
        <dbReference type="ARBA" id="ARBA00023136"/>
    </source>
</evidence>
<keyword evidence="13" id="KW-0998">Cell outer membrane</keyword>
<protein>
    <submittedName>
        <fullName evidence="17">Uncharacterized protein</fullName>
    </submittedName>
</protein>
<evidence type="ECO:0000256" key="8">
    <source>
        <dbReference type="ARBA" id="ARBA00023047"/>
    </source>
</evidence>
<evidence type="ECO:0000256" key="7">
    <source>
        <dbReference type="ARBA" id="ARBA00022729"/>
    </source>
</evidence>
<keyword evidence="7" id="KW-0732">Signal</keyword>
<evidence type="ECO:0000256" key="1">
    <source>
        <dbReference type="ARBA" id="ARBA00004571"/>
    </source>
</evidence>
<dbReference type="PANTHER" id="PTHR33619">
    <property type="entry name" value="POLYSACCHARIDE EXPORT PROTEIN GFCE-RELATED"/>
    <property type="match status" value="1"/>
</dbReference>
<dbReference type="KEGG" id="nst:Nstercoris_02087"/>
<dbReference type="InterPro" id="IPR003715">
    <property type="entry name" value="Poly_export_N"/>
</dbReference>
<keyword evidence="8" id="KW-0625">Polysaccharide transport</keyword>
<name>A0A4Y1YNQ8_9PROT</name>
<dbReference type="GO" id="GO:0015288">
    <property type="term" value="F:porin activity"/>
    <property type="evidence" value="ECO:0007669"/>
    <property type="project" value="UniProtKB-KW"/>
</dbReference>
<gene>
    <name evidence="17" type="ORF">Nstercoris_02087</name>
</gene>
<dbReference type="GO" id="GO:0006811">
    <property type="term" value="P:monoatomic ion transport"/>
    <property type="evidence" value="ECO:0007669"/>
    <property type="project" value="UniProtKB-KW"/>
</dbReference>
<dbReference type="NCBIfam" id="NF011658">
    <property type="entry name" value="PRK15078.1"/>
    <property type="match status" value="1"/>
</dbReference>
<keyword evidence="6" id="KW-0812">Transmembrane</keyword>
<keyword evidence="18" id="KW-1185">Reference proteome</keyword>
<evidence type="ECO:0000256" key="13">
    <source>
        <dbReference type="ARBA" id="ARBA00023237"/>
    </source>
</evidence>
<dbReference type="PANTHER" id="PTHR33619:SF3">
    <property type="entry name" value="POLYSACCHARIDE EXPORT PROTEIN GFCE-RELATED"/>
    <property type="match status" value="1"/>
</dbReference>
<evidence type="ECO:0000313" key="18">
    <source>
        <dbReference type="Proteomes" id="UP000316473"/>
    </source>
</evidence>
<evidence type="ECO:0000256" key="5">
    <source>
        <dbReference type="ARBA" id="ARBA00022597"/>
    </source>
</evidence>
<keyword evidence="5" id="KW-0762">Sugar transport</keyword>
<dbReference type="Pfam" id="PF02563">
    <property type="entry name" value="Poly_export"/>
    <property type="match status" value="1"/>
</dbReference>
<evidence type="ECO:0000259" key="16">
    <source>
        <dbReference type="Pfam" id="PF22461"/>
    </source>
</evidence>
<organism evidence="17 18">
    <name type="scientific">Nitrosomonas stercoris</name>
    <dbReference type="NCBI Taxonomy" id="1444684"/>
    <lineage>
        <taxon>Bacteria</taxon>
        <taxon>Pseudomonadati</taxon>
        <taxon>Pseudomonadota</taxon>
        <taxon>Betaproteobacteria</taxon>
        <taxon>Nitrosomonadales</taxon>
        <taxon>Nitrosomonadaceae</taxon>
        <taxon>Nitrosomonas</taxon>
    </lineage>
</organism>
<evidence type="ECO:0000259" key="15">
    <source>
        <dbReference type="Pfam" id="PF02563"/>
    </source>
</evidence>
<dbReference type="GO" id="GO:0015159">
    <property type="term" value="F:polysaccharide transmembrane transporter activity"/>
    <property type="evidence" value="ECO:0007669"/>
    <property type="project" value="InterPro"/>
</dbReference>
<keyword evidence="10" id="KW-0626">Porin</keyword>
<keyword evidence="3" id="KW-0813">Transport</keyword>
<dbReference type="Pfam" id="PF22461">
    <property type="entry name" value="SLBB_2"/>
    <property type="match status" value="2"/>
</dbReference>
<reference evidence="17 18" key="1">
    <citation type="submission" date="2019-06" db="EMBL/GenBank/DDBJ databases">
        <title>Nitrosomonas stercoris KYUHI-S whole genome shotgun sequence.</title>
        <authorList>
            <person name="Nakagawa T."/>
            <person name="Tsuchiya Y."/>
            <person name="Takahashi R."/>
        </authorList>
    </citation>
    <scope>NUCLEOTIDE SEQUENCE [LARGE SCALE GENOMIC DNA]</scope>
    <source>
        <strain evidence="17 18">KYUHI-S</strain>
    </source>
</reference>
<evidence type="ECO:0000256" key="4">
    <source>
        <dbReference type="ARBA" id="ARBA00022452"/>
    </source>
</evidence>
<dbReference type="Proteomes" id="UP000316473">
    <property type="component" value="Chromosome"/>
</dbReference>
<proteinExistence type="inferred from homology"/>
<evidence type="ECO:0000256" key="2">
    <source>
        <dbReference type="ARBA" id="ARBA00009450"/>
    </source>
</evidence>
<dbReference type="EMBL" id="AP019755">
    <property type="protein sequence ID" value="BBL35810.1"/>
    <property type="molecule type" value="Genomic_DNA"/>
</dbReference>
<dbReference type="AlphaFoldDB" id="A0A4Y1YNQ8"/>
<comment type="similarity">
    <text evidence="2">Belongs to the BexD/CtrA/VexA family.</text>
</comment>
<sequence length="377" mass="41891">MSPFSRQSSVEMPTRESDEAILKKLNIQTINAELIIRLEQNSSHYSLAPDNVANHYFDYRIGSKAIKGVPTINEPYTQYRVGPRDILNITVWDHPELTIPAGEFRSAEAAGNVVGEDGTFFYPYVGVVQAAGRTVEDIREELTVRLSKYIEFVQLDVRVASYRSQRVYVVGEVTTPGIQLVKDIPLTVLEAINNAGGVTSEADLRNIILTRNDQTYSINLLNLYEGGDVTQNVLLQHGDVLNVPDNALNKVFVLGETNHFVAGGAIGRSRSLTMNKARMTLTEALSEAGGFDQETSDPARIFVFRGGLGKPEIFHLNAKSPDALLLADRFPLQPRDVIYVDRAEGIRWNQIIGQIQPTINLLNAFDGALRVQPFLRH</sequence>
<dbReference type="GO" id="GO:0009279">
    <property type="term" value="C:cell outer membrane"/>
    <property type="evidence" value="ECO:0007669"/>
    <property type="project" value="UniProtKB-SubCell"/>
</dbReference>
<feature type="domain" description="SLBB" evidence="16">
    <location>
        <begin position="262"/>
        <end position="340"/>
    </location>
</feature>
<evidence type="ECO:0000256" key="12">
    <source>
        <dbReference type="ARBA" id="ARBA00023139"/>
    </source>
</evidence>
<keyword evidence="4" id="KW-1134">Transmembrane beta strand</keyword>
<dbReference type="Gene3D" id="3.10.560.10">
    <property type="entry name" value="Outer membrane lipoprotein wza domain like"/>
    <property type="match status" value="2"/>
</dbReference>
<dbReference type="InterPro" id="IPR054765">
    <property type="entry name" value="SLBB_dom"/>
</dbReference>
<evidence type="ECO:0000256" key="14">
    <source>
        <dbReference type="ARBA" id="ARBA00023288"/>
    </source>
</evidence>
<evidence type="ECO:0000256" key="3">
    <source>
        <dbReference type="ARBA" id="ARBA00022448"/>
    </source>
</evidence>
<keyword evidence="14" id="KW-0449">Lipoprotein</keyword>
<keyword evidence="11" id="KW-0472">Membrane</keyword>
<accession>A0A4Y1YNQ8</accession>
<dbReference type="Gene3D" id="3.30.1950.10">
    <property type="entry name" value="wza like domain"/>
    <property type="match status" value="1"/>
</dbReference>
<keyword evidence="9" id="KW-0406">Ion transport</keyword>
<feature type="domain" description="Polysaccharide export protein N-terminal" evidence="15">
    <location>
        <begin position="76"/>
        <end position="159"/>
    </location>
</feature>
<dbReference type="GO" id="GO:0046930">
    <property type="term" value="C:pore complex"/>
    <property type="evidence" value="ECO:0007669"/>
    <property type="project" value="UniProtKB-KW"/>
</dbReference>
<evidence type="ECO:0000256" key="6">
    <source>
        <dbReference type="ARBA" id="ARBA00022692"/>
    </source>
</evidence>